<evidence type="ECO:0000313" key="3">
    <source>
        <dbReference type="Proteomes" id="UP000615446"/>
    </source>
</evidence>
<feature type="compositionally biased region" description="Polar residues" evidence="1">
    <location>
        <begin position="507"/>
        <end position="517"/>
    </location>
</feature>
<protein>
    <submittedName>
        <fullName evidence="2">Uncharacterized protein</fullName>
    </submittedName>
</protein>
<name>A0A8H3R1L4_9GLOM</name>
<feature type="region of interest" description="Disordered" evidence="1">
    <location>
        <begin position="313"/>
        <end position="344"/>
    </location>
</feature>
<gene>
    <name evidence="2" type="ORF">RCL2_002657200</name>
</gene>
<feature type="region of interest" description="Disordered" evidence="1">
    <location>
        <begin position="495"/>
        <end position="524"/>
    </location>
</feature>
<organism evidence="2 3">
    <name type="scientific">Rhizophagus clarus</name>
    <dbReference type="NCBI Taxonomy" id="94130"/>
    <lineage>
        <taxon>Eukaryota</taxon>
        <taxon>Fungi</taxon>
        <taxon>Fungi incertae sedis</taxon>
        <taxon>Mucoromycota</taxon>
        <taxon>Glomeromycotina</taxon>
        <taxon>Glomeromycetes</taxon>
        <taxon>Glomerales</taxon>
        <taxon>Glomeraceae</taxon>
        <taxon>Rhizophagus</taxon>
    </lineage>
</organism>
<feature type="compositionally biased region" description="Polar residues" evidence="1">
    <location>
        <begin position="314"/>
        <end position="328"/>
    </location>
</feature>
<sequence length="524" mass="58634">MAGIPHPYFDWDDSIPDFLAQLRLDLQNRGIDPAGAGANGRAQAIGHLRACMRGRTLEWFDEEITTKQNWELQNLLDGTAQATLQGVNGLNAGAIGVNGINEANGQPGNVIVKLRAVEGPWDEDWRVAGGRPTNAVPNAPNAGNGTPTVVAGIRFGQAVWWLKTHFPTVEEELRDLTYGTIRKGDMTIDELYRKILRIGRRANYRPEELRRKFLDALPIPWLEKAEDIGEHLPLDELAKKLYEIELRRIARHKRDRISDPLVSNRASRQIYESSPVSTSQQQGISLEDMQKAIQNALAQQKTEYQSLLEKQKSDFQSQMAQQVSTPQTVEPVRQPRGPPSSLQTEEGLKNYYISEYLKDIGVLNKAELDADYPAKNFQRPHPGSEFGGINDPAIKVLGWKADKPSNFAIKGNSKHITDSLGWYTDVPVTLKDKEDKTVTIIGNFVRIDNGETEPMIFFGMSNIRKLQGVPEPNKNQFRIKLHGKVYIIPTFSKAPVVKDPPKEEQDQVSTDSSSPTSEDLKKSA</sequence>
<dbReference type="OrthoDB" id="2438904at2759"/>
<evidence type="ECO:0000313" key="2">
    <source>
        <dbReference type="EMBL" id="GET00099.1"/>
    </source>
</evidence>
<dbReference type="Proteomes" id="UP000615446">
    <property type="component" value="Unassembled WGS sequence"/>
</dbReference>
<reference evidence="2" key="1">
    <citation type="submission" date="2019-10" db="EMBL/GenBank/DDBJ databases">
        <title>Conservation and host-specific expression of non-tandemly repeated heterogenous ribosome RNA gene in arbuscular mycorrhizal fungi.</title>
        <authorList>
            <person name="Maeda T."/>
            <person name="Kobayashi Y."/>
            <person name="Nakagawa T."/>
            <person name="Ezawa T."/>
            <person name="Yamaguchi K."/>
            <person name="Bino T."/>
            <person name="Nishimoto Y."/>
            <person name="Shigenobu S."/>
            <person name="Kawaguchi M."/>
        </authorList>
    </citation>
    <scope>NUCLEOTIDE SEQUENCE</scope>
    <source>
        <strain evidence="2">HR1</strain>
    </source>
</reference>
<proteinExistence type="predicted"/>
<evidence type="ECO:0000256" key="1">
    <source>
        <dbReference type="SAM" id="MobiDB-lite"/>
    </source>
</evidence>
<dbReference type="AlphaFoldDB" id="A0A8H3R1L4"/>
<accession>A0A8H3R1L4</accession>
<dbReference type="EMBL" id="BLAL01000285">
    <property type="protein sequence ID" value="GET00099.1"/>
    <property type="molecule type" value="Genomic_DNA"/>
</dbReference>
<comment type="caution">
    <text evidence="2">The sequence shown here is derived from an EMBL/GenBank/DDBJ whole genome shotgun (WGS) entry which is preliminary data.</text>
</comment>